<keyword evidence="3" id="KW-1003">Cell membrane</keyword>
<comment type="caution">
    <text evidence="11">The sequence shown here is derived from an EMBL/GenBank/DDBJ whole genome shotgun (WGS) entry which is preliminary data.</text>
</comment>
<protein>
    <submittedName>
        <fullName evidence="11">TRAP-type C4-dicarboxylate transport system permease small subunit</fullName>
    </submittedName>
</protein>
<dbReference type="PANTHER" id="PTHR35011:SF2">
    <property type="entry name" value="2,3-DIKETO-L-GULONATE TRAP TRANSPORTER SMALL PERMEASE PROTEIN YIAM"/>
    <property type="match status" value="1"/>
</dbReference>
<evidence type="ECO:0000256" key="2">
    <source>
        <dbReference type="ARBA" id="ARBA00022448"/>
    </source>
</evidence>
<dbReference type="InterPro" id="IPR055348">
    <property type="entry name" value="DctQ"/>
</dbReference>
<dbReference type="EMBL" id="JADBDY010000001">
    <property type="protein sequence ID" value="MBE1459687.1"/>
    <property type="molecule type" value="Genomic_DNA"/>
</dbReference>
<evidence type="ECO:0000256" key="4">
    <source>
        <dbReference type="ARBA" id="ARBA00022519"/>
    </source>
</evidence>
<feature type="domain" description="Tripartite ATP-independent periplasmic transporters DctQ component" evidence="10">
    <location>
        <begin position="38"/>
        <end position="163"/>
    </location>
</feature>
<evidence type="ECO:0000256" key="6">
    <source>
        <dbReference type="ARBA" id="ARBA00022989"/>
    </source>
</evidence>
<feature type="transmembrane region" description="Helical" evidence="9">
    <location>
        <begin position="134"/>
        <end position="156"/>
    </location>
</feature>
<proteinExistence type="inferred from homology"/>
<sequence>MTDSLRNPGDGPPGSRPRVIRWLEAVELAVGALLLVMIFALMLVQALQRHLPVDSWVWVGELARYGLVWLGFALTGYLMGRDEHITLKLVDLVARGWAMRSVWVLSNLVVAAAAATFAYGAAELVFGPSPQTTPALGIPLTLTYVIPMAGLALAALRSLANAVLMPGPPSSELPPTAAENSEEPNR</sequence>
<evidence type="ECO:0000313" key="12">
    <source>
        <dbReference type="Proteomes" id="UP000598217"/>
    </source>
</evidence>
<keyword evidence="4" id="KW-0997">Cell inner membrane</keyword>
<name>A0ABR9HKX4_9ACTN</name>
<keyword evidence="2" id="KW-0813">Transport</keyword>
<comment type="subcellular location">
    <subcellularLocation>
        <location evidence="1">Cell inner membrane</location>
        <topology evidence="1">Multi-pass membrane protein</topology>
    </subcellularLocation>
</comment>
<feature type="transmembrane region" description="Helical" evidence="9">
    <location>
        <begin position="25"/>
        <end position="47"/>
    </location>
</feature>
<keyword evidence="6 9" id="KW-1133">Transmembrane helix</keyword>
<dbReference type="Proteomes" id="UP000598217">
    <property type="component" value="Unassembled WGS sequence"/>
</dbReference>
<feature type="transmembrane region" description="Helical" evidence="9">
    <location>
        <begin position="101"/>
        <end position="122"/>
    </location>
</feature>
<dbReference type="InterPro" id="IPR007387">
    <property type="entry name" value="TRAP_DctQ"/>
</dbReference>
<keyword evidence="5 9" id="KW-0812">Transmembrane</keyword>
<evidence type="ECO:0000256" key="8">
    <source>
        <dbReference type="ARBA" id="ARBA00038436"/>
    </source>
</evidence>
<feature type="transmembrane region" description="Helical" evidence="9">
    <location>
        <begin position="62"/>
        <end position="80"/>
    </location>
</feature>
<evidence type="ECO:0000256" key="5">
    <source>
        <dbReference type="ARBA" id="ARBA00022692"/>
    </source>
</evidence>
<evidence type="ECO:0000256" key="7">
    <source>
        <dbReference type="ARBA" id="ARBA00023136"/>
    </source>
</evidence>
<evidence type="ECO:0000259" key="10">
    <source>
        <dbReference type="Pfam" id="PF04290"/>
    </source>
</evidence>
<dbReference type="Pfam" id="PF04290">
    <property type="entry name" value="DctQ"/>
    <property type="match status" value="1"/>
</dbReference>
<comment type="similarity">
    <text evidence="8">Belongs to the TRAP transporter small permease family.</text>
</comment>
<dbReference type="PANTHER" id="PTHR35011">
    <property type="entry name" value="2,3-DIKETO-L-GULONATE TRAP TRANSPORTER SMALL PERMEASE PROTEIN YIAM"/>
    <property type="match status" value="1"/>
</dbReference>
<evidence type="ECO:0000313" key="11">
    <source>
        <dbReference type="EMBL" id="MBE1459687.1"/>
    </source>
</evidence>
<keyword evidence="12" id="KW-1185">Reference proteome</keyword>
<evidence type="ECO:0000256" key="1">
    <source>
        <dbReference type="ARBA" id="ARBA00004429"/>
    </source>
</evidence>
<keyword evidence="7 9" id="KW-0472">Membrane</keyword>
<evidence type="ECO:0000256" key="3">
    <source>
        <dbReference type="ARBA" id="ARBA00022475"/>
    </source>
</evidence>
<dbReference type="RefSeq" id="WP_191274768.1">
    <property type="nucleotide sequence ID" value="NZ_BMXJ01000008.1"/>
</dbReference>
<organism evidence="11 12">
    <name type="scientific">Nocardiopsis terrae</name>
    <dbReference type="NCBI Taxonomy" id="372655"/>
    <lineage>
        <taxon>Bacteria</taxon>
        <taxon>Bacillati</taxon>
        <taxon>Actinomycetota</taxon>
        <taxon>Actinomycetes</taxon>
        <taxon>Streptosporangiales</taxon>
        <taxon>Nocardiopsidaceae</taxon>
        <taxon>Nocardiopsis</taxon>
    </lineage>
</organism>
<accession>A0ABR9HKX4</accession>
<evidence type="ECO:0000256" key="9">
    <source>
        <dbReference type="SAM" id="Phobius"/>
    </source>
</evidence>
<gene>
    <name evidence="11" type="ORF">H4W79_003901</name>
</gene>
<reference evidence="11 12" key="1">
    <citation type="submission" date="2020-10" db="EMBL/GenBank/DDBJ databases">
        <title>Sequencing the genomes of 1000 actinobacteria strains.</title>
        <authorList>
            <person name="Klenk H.-P."/>
        </authorList>
    </citation>
    <scope>NUCLEOTIDE SEQUENCE [LARGE SCALE GENOMIC DNA]</scope>
    <source>
        <strain evidence="11 12">DSM 45157</strain>
    </source>
</reference>